<evidence type="ECO:0000259" key="9">
    <source>
        <dbReference type="PROSITE" id="PS50110"/>
    </source>
</evidence>
<comment type="catalytic activity">
    <reaction evidence="1">
        <text>ATP + protein L-histidine = ADP + protein N-phospho-L-histidine.</text>
        <dbReference type="EC" id="2.7.13.3"/>
    </reaction>
</comment>
<keyword evidence="4" id="KW-0808">Transferase</keyword>
<dbReference type="SUPFAM" id="SSF47226">
    <property type="entry name" value="Histidine-containing phosphotransfer domain, HPT domain"/>
    <property type="match status" value="1"/>
</dbReference>
<dbReference type="Pfam" id="PF00072">
    <property type="entry name" value="Response_reg"/>
    <property type="match status" value="1"/>
</dbReference>
<dbReference type="EMBL" id="JAQPZS010000027">
    <property type="protein sequence ID" value="MEJ6498286.1"/>
    <property type="molecule type" value="Genomic_DNA"/>
</dbReference>
<dbReference type="Proteomes" id="UP001377972">
    <property type="component" value="Unassembled WGS sequence"/>
</dbReference>
<organism evidence="10 11">
    <name type="scientific">Pseudoalteromonas lipolytica</name>
    <dbReference type="NCBI Taxonomy" id="570156"/>
    <lineage>
        <taxon>Bacteria</taxon>
        <taxon>Pseudomonadati</taxon>
        <taxon>Pseudomonadota</taxon>
        <taxon>Gammaproteobacteria</taxon>
        <taxon>Alteromonadales</taxon>
        <taxon>Pseudoalteromonadaceae</taxon>
        <taxon>Pseudoalteromonas</taxon>
    </lineage>
</organism>
<dbReference type="Gene3D" id="3.40.50.2300">
    <property type="match status" value="1"/>
</dbReference>
<dbReference type="CDD" id="cd01007">
    <property type="entry name" value="PBP2_BvgS_HisK_like"/>
    <property type="match status" value="1"/>
</dbReference>
<evidence type="ECO:0000256" key="1">
    <source>
        <dbReference type="ARBA" id="ARBA00000085"/>
    </source>
</evidence>
<dbReference type="InterPro" id="IPR036890">
    <property type="entry name" value="HATPase_C_sf"/>
</dbReference>
<evidence type="ECO:0000256" key="4">
    <source>
        <dbReference type="ARBA" id="ARBA00022679"/>
    </source>
</evidence>
<dbReference type="SUPFAM" id="SSF52172">
    <property type="entry name" value="CheY-like"/>
    <property type="match status" value="1"/>
</dbReference>
<dbReference type="SUPFAM" id="SSF47384">
    <property type="entry name" value="Homodimeric domain of signal transducing histidine kinase"/>
    <property type="match status" value="1"/>
</dbReference>
<dbReference type="GO" id="GO:0005524">
    <property type="term" value="F:ATP binding"/>
    <property type="evidence" value="ECO:0007669"/>
    <property type="project" value="UniProtKB-KW"/>
</dbReference>
<keyword evidence="10" id="KW-0547">Nucleotide-binding</keyword>
<accession>A0ABU8T064</accession>
<feature type="transmembrane region" description="Helical" evidence="7">
    <location>
        <begin position="290"/>
        <end position="312"/>
    </location>
</feature>
<dbReference type="InterPro" id="IPR005467">
    <property type="entry name" value="His_kinase_dom"/>
</dbReference>
<evidence type="ECO:0000256" key="7">
    <source>
        <dbReference type="SAM" id="Phobius"/>
    </source>
</evidence>
<evidence type="ECO:0000256" key="3">
    <source>
        <dbReference type="ARBA" id="ARBA00022553"/>
    </source>
</evidence>
<dbReference type="PRINTS" id="PR00344">
    <property type="entry name" value="BCTRLSENSOR"/>
</dbReference>
<feature type="domain" description="Histidine kinase" evidence="8">
    <location>
        <begin position="332"/>
        <end position="556"/>
    </location>
</feature>
<dbReference type="InterPro" id="IPR011006">
    <property type="entry name" value="CheY-like_superfamily"/>
</dbReference>
<keyword evidence="3 6" id="KW-0597">Phosphoprotein</keyword>
<reference evidence="10 11" key="1">
    <citation type="submission" date="2023-01" db="EMBL/GenBank/DDBJ databases">
        <title>Trichodesmium-associated heterotrophic epibiont bacteria.</title>
        <authorList>
            <person name="Cleveland C.S."/>
            <person name="Webb E.A."/>
        </authorList>
    </citation>
    <scope>NUCLEOTIDE SEQUENCE [LARGE SCALE GENOMIC DNA]</scope>
    <source>
        <strain evidence="10 11">USCH2</strain>
    </source>
</reference>
<feature type="modified residue" description="4-aspartylphosphate" evidence="6">
    <location>
        <position position="633"/>
    </location>
</feature>
<dbReference type="PANTHER" id="PTHR43047:SF72">
    <property type="entry name" value="OSMOSENSING HISTIDINE PROTEIN KINASE SLN1"/>
    <property type="match status" value="1"/>
</dbReference>
<dbReference type="SMART" id="SM00448">
    <property type="entry name" value="REC"/>
    <property type="match status" value="1"/>
</dbReference>
<dbReference type="CDD" id="cd16922">
    <property type="entry name" value="HATPase_EvgS-ArcB-TorS-like"/>
    <property type="match status" value="1"/>
</dbReference>
<dbReference type="Gene3D" id="1.20.120.160">
    <property type="entry name" value="HPT domain"/>
    <property type="match status" value="1"/>
</dbReference>
<dbReference type="SMART" id="SM00062">
    <property type="entry name" value="PBPb"/>
    <property type="match status" value="1"/>
</dbReference>
<dbReference type="Gene3D" id="1.10.287.130">
    <property type="match status" value="1"/>
</dbReference>
<dbReference type="InterPro" id="IPR036097">
    <property type="entry name" value="HisK_dim/P_sf"/>
</dbReference>
<dbReference type="Gene3D" id="3.40.190.10">
    <property type="entry name" value="Periplasmic binding protein-like II"/>
    <property type="match status" value="2"/>
</dbReference>
<comment type="caution">
    <text evidence="10">The sequence shown here is derived from an EMBL/GenBank/DDBJ whole genome shotgun (WGS) entry which is preliminary data.</text>
</comment>
<evidence type="ECO:0000256" key="2">
    <source>
        <dbReference type="ARBA" id="ARBA00012438"/>
    </source>
</evidence>
<dbReference type="SMART" id="SM00388">
    <property type="entry name" value="HisKA"/>
    <property type="match status" value="1"/>
</dbReference>
<keyword evidence="7" id="KW-0812">Transmembrane</keyword>
<dbReference type="CDD" id="cd00082">
    <property type="entry name" value="HisKA"/>
    <property type="match status" value="1"/>
</dbReference>
<dbReference type="InterPro" id="IPR001638">
    <property type="entry name" value="Solute-binding_3/MltF_N"/>
</dbReference>
<dbReference type="SUPFAM" id="SSF55874">
    <property type="entry name" value="ATPase domain of HSP90 chaperone/DNA topoisomerase II/histidine kinase"/>
    <property type="match status" value="1"/>
</dbReference>
<dbReference type="RefSeq" id="WP_339982529.1">
    <property type="nucleotide sequence ID" value="NZ_JAQPZS010000027.1"/>
</dbReference>
<dbReference type="Gene3D" id="3.30.565.10">
    <property type="entry name" value="Histidine kinase-like ATPase, C-terminal domain"/>
    <property type="match status" value="1"/>
</dbReference>
<dbReference type="PANTHER" id="PTHR43047">
    <property type="entry name" value="TWO-COMPONENT HISTIDINE PROTEIN KINASE"/>
    <property type="match status" value="1"/>
</dbReference>
<evidence type="ECO:0000259" key="8">
    <source>
        <dbReference type="PROSITE" id="PS50109"/>
    </source>
</evidence>
<sequence>MLNLFLVTITSRQIKKWIFVVYFSFLLLCSFQLMSKQLSLTEEEKAWIKKNPIVRVHVPVDFRPFHYIEDGHITGLASEYMSFITQKTGLHFEAVEASRNRQERINQFLEKQVDMTAAVVKSQLSETLQRKALFTAPYYATNTLVITRKNGPTVFDLRLLRGSTVAVRREVGYGRYIEANYPEIRLLKVESLYDTLSAVAEGRAEFAIGTGPILLSNMRNSFDDILDVSGMLSSLPVEISMAVQPEQPILYRIISKALASLPVSQVDEIVQRQVDSWSYIKPSFYILLRYYGFHIVLLVIILTLITFLALHARKQQGRAIRSEQEKTMFLAVLSHEIRSPLNAVIATLELLLLKSNSLSIESKRLLTLATNGVENLLYLLNNVLDVSKLESGRMQLDLQPVDITEATRSVIDMLKLNANKGVKLVFQVASPITFYLVLDRYRVIQILHNLISNSLKFTPQGQILVNLYLDIGRFSQNHHELVIRIDDTGVGMDTSSLQHLFRPYAQASASTASNFGGSGLGLHICWQLVTMMEGSITIDSEVGKGTTVTVRLPCEGDVKSEITDNQKGSKMPSKLNVETESPPNVLIVEDTIANQLALKAQLITLGCKPTLVNDGEQALLALKKDPYDIVLMDCDLPGISGYEVVRQWREFEVASGDSTTPIIAISALSDGIHTSTCFEVGMDGVLCKPINLGKLNDTLGLWTKVPESIGEEQEIPILNQLAIIMEIRADVHALRIAIEEHDDELVIHQTHRLSGAFSVLQAPSLAALSKAIGIGVKRGLYASARKNLGSLEQLLVQFESELEKDSL</sequence>
<proteinExistence type="predicted"/>
<evidence type="ECO:0000256" key="5">
    <source>
        <dbReference type="ARBA" id="ARBA00022777"/>
    </source>
</evidence>
<dbReference type="InterPro" id="IPR003594">
    <property type="entry name" value="HATPase_dom"/>
</dbReference>
<dbReference type="InterPro" id="IPR003661">
    <property type="entry name" value="HisK_dim/P_dom"/>
</dbReference>
<dbReference type="EC" id="2.7.13.3" evidence="2"/>
<gene>
    <name evidence="10" type="ORF">PQI24_19805</name>
</gene>
<evidence type="ECO:0000313" key="11">
    <source>
        <dbReference type="Proteomes" id="UP001377972"/>
    </source>
</evidence>
<dbReference type="SMART" id="SM00387">
    <property type="entry name" value="HATPase_c"/>
    <property type="match status" value="1"/>
</dbReference>
<protein>
    <recommendedName>
        <fullName evidence="2">histidine kinase</fullName>
        <ecNumber evidence="2">2.7.13.3</ecNumber>
    </recommendedName>
</protein>
<evidence type="ECO:0000313" key="10">
    <source>
        <dbReference type="EMBL" id="MEJ6498286.1"/>
    </source>
</evidence>
<keyword evidence="7" id="KW-0472">Membrane</keyword>
<dbReference type="Pfam" id="PF00512">
    <property type="entry name" value="HisKA"/>
    <property type="match status" value="1"/>
</dbReference>
<feature type="domain" description="Response regulatory" evidence="9">
    <location>
        <begin position="584"/>
        <end position="703"/>
    </location>
</feature>
<keyword evidence="11" id="KW-1185">Reference proteome</keyword>
<dbReference type="InterPro" id="IPR036641">
    <property type="entry name" value="HPT_dom_sf"/>
</dbReference>
<dbReference type="InterPro" id="IPR001789">
    <property type="entry name" value="Sig_transdc_resp-reg_receiver"/>
</dbReference>
<dbReference type="Pfam" id="PF02518">
    <property type="entry name" value="HATPase_c"/>
    <property type="match status" value="1"/>
</dbReference>
<dbReference type="PROSITE" id="PS50110">
    <property type="entry name" value="RESPONSE_REGULATORY"/>
    <property type="match status" value="1"/>
</dbReference>
<dbReference type="CDD" id="cd17546">
    <property type="entry name" value="REC_hyHK_CKI1_RcsC-like"/>
    <property type="match status" value="1"/>
</dbReference>
<keyword evidence="5" id="KW-0418">Kinase</keyword>
<dbReference type="SUPFAM" id="SSF53850">
    <property type="entry name" value="Periplasmic binding protein-like II"/>
    <property type="match status" value="1"/>
</dbReference>
<name>A0ABU8T064_9GAMM</name>
<dbReference type="Pfam" id="PF00497">
    <property type="entry name" value="SBP_bac_3"/>
    <property type="match status" value="1"/>
</dbReference>
<dbReference type="InterPro" id="IPR004358">
    <property type="entry name" value="Sig_transdc_His_kin-like_C"/>
</dbReference>
<keyword evidence="7" id="KW-1133">Transmembrane helix</keyword>
<evidence type="ECO:0000256" key="6">
    <source>
        <dbReference type="PROSITE-ProRule" id="PRU00169"/>
    </source>
</evidence>
<dbReference type="PROSITE" id="PS50109">
    <property type="entry name" value="HIS_KIN"/>
    <property type="match status" value="1"/>
</dbReference>
<keyword evidence="10" id="KW-0067">ATP-binding</keyword>